<organism evidence="10 11">
    <name type="scientific">Sphingobium rhizovicinum</name>
    <dbReference type="NCBI Taxonomy" id="432308"/>
    <lineage>
        <taxon>Bacteria</taxon>
        <taxon>Pseudomonadati</taxon>
        <taxon>Pseudomonadota</taxon>
        <taxon>Alphaproteobacteria</taxon>
        <taxon>Sphingomonadales</taxon>
        <taxon>Sphingomonadaceae</taxon>
        <taxon>Sphingobium</taxon>
    </lineage>
</organism>
<dbReference type="SUPFAM" id="SSF103473">
    <property type="entry name" value="MFS general substrate transporter"/>
    <property type="match status" value="1"/>
</dbReference>
<dbReference type="PROSITE" id="PS01022">
    <property type="entry name" value="PTR2_1"/>
    <property type="match status" value="1"/>
</dbReference>
<evidence type="ECO:0000256" key="7">
    <source>
        <dbReference type="ARBA" id="ARBA00023136"/>
    </source>
</evidence>
<sequence>MTMIQPEAEMLWGHPKGLYVLFFTELWERFSFYGMRALLIFYLTRHFLYSGEQSGLLYGAYLALVFLSPMIGGYLADRWLGQRKAVLFGGLVIASGHITLGLEDVLGTSAQAIFWIGLSLIVVGTGFLKANISALVGKLYAAHDPRRDSAYTLFYMGINLGGAIGPVICGVLGETLGWGYGFGAAAIGMIAGVIVFARGKRHLLGGGEAPDPAALAQPVFGLKREWLIYASTIPLTLLSWVLLISPKLTGTLLAVGGILVGLLLVWIALARLEGEERRKLLYALALIVIQPVFWGLYEQSGSSLSLFIDHHVNRMIFGHEVPASVFQALPPFFVCLIALPFAALWLRLAKADRMPTPISSFAFGIIMVGGGFVLMALAQWVPADQKVPLAFIFLLFLCHAIGEMCLSPVGLSAMSRFAPRHMLSFLMGTWFLATAAGNFSAGVIASVIEAMGGGADGGDRAIILDAYLRIGLVAAAIGALVLVLNVGAQRLLQSRTA</sequence>
<feature type="transmembrane region" description="Helical" evidence="8">
    <location>
        <begin position="226"/>
        <end position="244"/>
    </location>
</feature>
<evidence type="ECO:0000256" key="8">
    <source>
        <dbReference type="SAM" id="Phobius"/>
    </source>
</evidence>
<keyword evidence="3" id="KW-1003">Cell membrane</keyword>
<feature type="transmembrane region" description="Helical" evidence="8">
    <location>
        <begin position="30"/>
        <end position="49"/>
    </location>
</feature>
<evidence type="ECO:0000256" key="5">
    <source>
        <dbReference type="ARBA" id="ARBA00022856"/>
    </source>
</evidence>
<evidence type="ECO:0000259" key="9">
    <source>
        <dbReference type="PROSITE" id="PS50850"/>
    </source>
</evidence>
<feature type="transmembrane region" description="Helical" evidence="8">
    <location>
        <begin position="85"/>
        <end position="102"/>
    </location>
</feature>
<feature type="transmembrane region" description="Helical" evidence="8">
    <location>
        <begin position="468"/>
        <end position="488"/>
    </location>
</feature>
<feature type="transmembrane region" description="Helical" evidence="8">
    <location>
        <begin position="325"/>
        <end position="346"/>
    </location>
</feature>
<dbReference type="NCBIfam" id="TIGR00924">
    <property type="entry name" value="yjdL_sub1_fam"/>
    <property type="match status" value="1"/>
</dbReference>
<dbReference type="RefSeq" id="WP_380798483.1">
    <property type="nucleotide sequence ID" value="NZ_JBHRVU010000005.1"/>
</dbReference>
<reference evidence="11" key="1">
    <citation type="journal article" date="2019" name="Int. J. Syst. Evol. Microbiol.">
        <title>The Global Catalogue of Microorganisms (GCM) 10K type strain sequencing project: providing services to taxonomists for standard genome sequencing and annotation.</title>
        <authorList>
            <consortium name="The Broad Institute Genomics Platform"/>
            <consortium name="The Broad Institute Genome Sequencing Center for Infectious Disease"/>
            <person name="Wu L."/>
            <person name="Ma J."/>
        </authorList>
    </citation>
    <scope>NUCLEOTIDE SEQUENCE [LARGE SCALE GENOMIC DNA]</scope>
    <source>
        <strain evidence="11">CCM 7491</strain>
    </source>
</reference>
<feature type="transmembrane region" description="Helical" evidence="8">
    <location>
        <begin position="387"/>
        <end position="411"/>
    </location>
</feature>
<feature type="transmembrane region" description="Helical" evidence="8">
    <location>
        <begin position="55"/>
        <end position="76"/>
    </location>
</feature>
<evidence type="ECO:0000256" key="4">
    <source>
        <dbReference type="ARBA" id="ARBA00022692"/>
    </source>
</evidence>
<comment type="subcellular location">
    <subcellularLocation>
        <location evidence="1">Cell membrane</location>
        <topology evidence="1">Multi-pass membrane protein</topology>
    </subcellularLocation>
</comment>
<dbReference type="EMBL" id="JBHRVU010000005">
    <property type="protein sequence ID" value="MFC3443646.1"/>
    <property type="molecule type" value="Genomic_DNA"/>
</dbReference>
<evidence type="ECO:0000256" key="2">
    <source>
        <dbReference type="ARBA" id="ARBA00022448"/>
    </source>
</evidence>
<evidence type="ECO:0000256" key="1">
    <source>
        <dbReference type="ARBA" id="ARBA00004651"/>
    </source>
</evidence>
<dbReference type="PROSITE" id="PS50850">
    <property type="entry name" value="MFS"/>
    <property type="match status" value="1"/>
</dbReference>
<feature type="transmembrane region" description="Helical" evidence="8">
    <location>
        <begin position="423"/>
        <end position="448"/>
    </location>
</feature>
<name>A0ABV7NJH5_9SPHN</name>
<dbReference type="InterPro" id="IPR000109">
    <property type="entry name" value="POT_fam"/>
</dbReference>
<keyword evidence="4 8" id="KW-0812">Transmembrane</keyword>
<evidence type="ECO:0000313" key="11">
    <source>
        <dbReference type="Proteomes" id="UP001595681"/>
    </source>
</evidence>
<comment type="caution">
    <text evidence="10">The sequence shown here is derived from an EMBL/GenBank/DDBJ whole genome shotgun (WGS) entry which is preliminary data.</text>
</comment>
<dbReference type="InterPro" id="IPR036259">
    <property type="entry name" value="MFS_trans_sf"/>
</dbReference>
<feature type="transmembrane region" description="Helical" evidence="8">
    <location>
        <begin position="114"/>
        <end position="141"/>
    </location>
</feature>
<feature type="transmembrane region" description="Helical" evidence="8">
    <location>
        <begin position="179"/>
        <end position="197"/>
    </location>
</feature>
<keyword evidence="5" id="KW-0571">Peptide transport</keyword>
<gene>
    <name evidence="10" type="ORF">ACFOKF_21035</name>
</gene>
<feature type="domain" description="Major facilitator superfamily (MFS) profile" evidence="9">
    <location>
        <begin position="17"/>
        <end position="490"/>
    </location>
</feature>
<keyword evidence="2" id="KW-0813">Transport</keyword>
<accession>A0ABV7NJH5</accession>
<keyword evidence="6 8" id="KW-1133">Transmembrane helix</keyword>
<protein>
    <submittedName>
        <fullName evidence="10">Peptide MFS transporter</fullName>
    </submittedName>
</protein>
<feature type="transmembrane region" description="Helical" evidence="8">
    <location>
        <begin position="280"/>
        <end position="297"/>
    </location>
</feature>
<dbReference type="PANTHER" id="PTHR23517">
    <property type="entry name" value="RESISTANCE PROTEIN MDTM, PUTATIVE-RELATED-RELATED"/>
    <property type="match status" value="1"/>
</dbReference>
<feature type="transmembrane region" description="Helical" evidence="8">
    <location>
        <begin position="250"/>
        <end position="268"/>
    </location>
</feature>
<dbReference type="InterPro" id="IPR018456">
    <property type="entry name" value="PTR2_symporter_CS"/>
</dbReference>
<evidence type="ECO:0000313" key="10">
    <source>
        <dbReference type="EMBL" id="MFC3443646.1"/>
    </source>
</evidence>
<dbReference type="InterPro" id="IPR005279">
    <property type="entry name" value="Dipep/tripep_permease"/>
</dbReference>
<feature type="transmembrane region" description="Helical" evidence="8">
    <location>
        <begin position="153"/>
        <end position="173"/>
    </location>
</feature>
<dbReference type="CDD" id="cd17346">
    <property type="entry name" value="MFS_DtpA_like"/>
    <property type="match status" value="1"/>
</dbReference>
<dbReference type="InterPro" id="IPR050171">
    <property type="entry name" value="MFS_Transporters"/>
</dbReference>
<dbReference type="Gene3D" id="1.20.1250.20">
    <property type="entry name" value="MFS general substrate transporter like domains"/>
    <property type="match status" value="1"/>
</dbReference>
<dbReference type="PANTHER" id="PTHR23517:SF15">
    <property type="entry name" value="PROTON-DEPENDENT OLIGOPEPTIDE FAMILY TRANSPORT PROTEIN"/>
    <property type="match status" value="1"/>
</dbReference>
<dbReference type="Proteomes" id="UP001595681">
    <property type="component" value="Unassembled WGS sequence"/>
</dbReference>
<evidence type="ECO:0000256" key="3">
    <source>
        <dbReference type="ARBA" id="ARBA00022475"/>
    </source>
</evidence>
<feature type="transmembrane region" description="Helical" evidence="8">
    <location>
        <begin position="358"/>
        <end position="381"/>
    </location>
</feature>
<dbReference type="InterPro" id="IPR020846">
    <property type="entry name" value="MFS_dom"/>
</dbReference>
<keyword evidence="5" id="KW-0653">Protein transport</keyword>
<evidence type="ECO:0000256" key="6">
    <source>
        <dbReference type="ARBA" id="ARBA00022989"/>
    </source>
</evidence>
<keyword evidence="7 8" id="KW-0472">Membrane</keyword>
<proteinExistence type="predicted"/>
<dbReference type="Pfam" id="PF00854">
    <property type="entry name" value="PTR2"/>
    <property type="match status" value="1"/>
</dbReference>
<keyword evidence="11" id="KW-1185">Reference proteome</keyword>